<evidence type="ECO:0000256" key="1">
    <source>
        <dbReference type="ARBA" id="ARBA00004429"/>
    </source>
</evidence>
<comment type="subcellular location">
    <subcellularLocation>
        <location evidence="1">Cell inner membrane</location>
        <topology evidence="1">Multi-pass membrane protein</topology>
    </subcellularLocation>
</comment>
<evidence type="ECO:0000256" key="11">
    <source>
        <dbReference type="PROSITE-ProRule" id="PRU00284"/>
    </source>
</evidence>
<keyword evidence="5" id="KW-0997">Cell inner membrane</keyword>
<dbReference type="CDD" id="cd12913">
    <property type="entry name" value="PDC1_MCP_like"/>
    <property type="match status" value="1"/>
</dbReference>
<proteinExistence type="inferred from homology"/>
<evidence type="ECO:0000256" key="9">
    <source>
        <dbReference type="ARBA" id="ARBA00023224"/>
    </source>
</evidence>
<dbReference type="PROSITE" id="PS50885">
    <property type="entry name" value="HAMP"/>
    <property type="match status" value="1"/>
</dbReference>
<dbReference type="EMBL" id="VOSK01000301">
    <property type="protein sequence ID" value="MPR30039.1"/>
    <property type="molecule type" value="Genomic_DNA"/>
</dbReference>
<evidence type="ECO:0000259" key="13">
    <source>
        <dbReference type="PROSITE" id="PS50111"/>
    </source>
</evidence>
<accession>A0A5N7MU99</accession>
<keyword evidence="8 12" id="KW-0472">Membrane</keyword>
<dbReference type="AlphaFoldDB" id="A0A5N7MU99"/>
<dbReference type="PANTHER" id="PTHR32089">
    <property type="entry name" value="METHYL-ACCEPTING CHEMOTAXIS PROTEIN MCPB"/>
    <property type="match status" value="1"/>
</dbReference>
<evidence type="ECO:0000256" key="3">
    <source>
        <dbReference type="ARBA" id="ARBA00022481"/>
    </source>
</evidence>
<keyword evidence="3" id="KW-0488">Methylation</keyword>
<evidence type="ECO:0000256" key="12">
    <source>
        <dbReference type="SAM" id="Phobius"/>
    </source>
</evidence>
<dbReference type="Gene3D" id="3.30.450.20">
    <property type="entry name" value="PAS domain"/>
    <property type="match status" value="2"/>
</dbReference>
<dbReference type="InterPro" id="IPR004090">
    <property type="entry name" value="Chemotax_Me-accpt_rcpt"/>
</dbReference>
<evidence type="ECO:0000256" key="6">
    <source>
        <dbReference type="ARBA" id="ARBA00022692"/>
    </source>
</evidence>
<evidence type="ECO:0000313" key="16">
    <source>
        <dbReference type="EMBL" id="MPR30039.1"/>
    </source>
</evidence>
<dbReference type="CDD" id="cd12912">
    <property type="entry name" value="PDC2_MCP_like"/>
    <property type="match status" value="1"/>
</dbReference>
<evidence type="ECO:0000256" key="4">
    <source>
        <dbReference type="ARBA" id="ARBA00022500"/>
    </source>
</evidence>
<dbReference type="FunFam" id="3.30.450.20:FF:000048">
    <property type="entry name" value="Methyl-accepting chemotaxis protein"/>
    <property type="match status" value="1"/>
</dbReference>
<evidence type="ECO:0000259" key="15">
    <source>
        <dbReference type="PROSITE" id="PS50885"/>
    </source>
</evidence>
<gene>
    <name evidence="16" type="ORF">FS320_34535</name>
</gene>
<dbReference type="SMART" id="SM00304">
    <property type="entry name" value="HAMP"/>
    <property type="match status" value="1"/>
</dbReference>
<evidence type="ECO:0000256" key="10">
    <source>
        <dbReference type="ARBA" id="ARBA00029447"/>
    </source>
</evidence>
<sequence length="641" mass="67462">MLRILLAAALTVVGAFSAFSLYNDYFQRQATRSEIERYLANVGSATSDGIRNWLGGRVALNQSVAQGVANFGEISQVMSLLQQKVFVDSFQSTYLGEKDGRFTMWPPSDMPKDYDPRTRPWYKDAVAAGTSTLTEPYVDASTNKLILSMATPVQKNGAFVGVAGADMNLDALVQMIGAMDLGGMGRAFLMSADGKILVHPNKDLINKKLNEVYPVEAPRVSNELSETIQDGHAQIVTFREIPGLPSVKWYVGLSIDSAKAYANLAAFRMSAAIATICAVALMLALLGVLIHRLVARPINQMTGAMKQLADGNLNIQVPGSARKDEIGAMAAAVQVFKDALIAKKDADARAAHEADAKTRRAEVLDQLTKRFELNVSALTQGLSSAATEMEATAQSMTSIAGQTTQQSVTVSSAAQQTSANVQTVAAATEELSISIREIASQVSQSSQVAEKAVAGTHRTSATVQELAASAERIGNVVQLINTIAGQTNLLALNATIEAARAGEAGKGFAVVATEVKELASQTAKATEEISAQIGSVQQATQQTVSAIQEIARTITEMSQISTSIAAAMEEQGAATAEIARNVQEAARGTEAVTGSIGDVQQGAGETGAAANQVLGAAQELARHSNDLGQEVANFLRGVKAA</sequence>
<comment type="caution">
    <text evidence="16">The sequence shown here is derived from an EMBL/GenBank/DDBJ whole genome shotgun (WGS) entry which is preliminary data.</text>
</comment>
<dbReference type="InterPro" id="IPR029151">
    <property type="entry name" value="Sensor-like_sf"/>
</dbReference>
<dbReference type="Pfam" id="PF00672">
    <property type="entry name" value="HAMP"/>
    <property type="match status" value="1"/>
</dbReference>
<evidence type="ECO:0000256" key="8">
    <source>
        <dbReference type="ARBA" id="ARBA00023136"/>
    </source>
</evidence>
<feature type="domain" description="HAMP" evidence="15">
    <location>
        <begin position="292"/>
        <end position="345"/>
    </location>
</feature>
<dbReference type="PRINTS" id="PR00260">
    <property type="entry name" value="CHEMTRNSDUCR"/>
</dbReference>
<dbReference type="PROSITE" id="PS50111">
    <property type="entry name" value="CHEMOTAXIS_TRANSDUC_2"/>
    <property type="match status" value="1"/>
</dbReference>
<organism evidence="16 17">
    <name type="scientific">Microvirga tunisiensis</name>
    <dbReference type="NCBI Taxonomy" id="2108360"/>
    <lineage>
        <taxon>Bacteria</taxon>
        <taxon>Pseudomonadati</taxon>
        <taxon>Pseudomonadota</taxon>
        <taxon>Alphaproteobacteria</taxon>
        <taxon>Hyphomicrobiales</taxon>
        <taxon>Methylobacteriaceae</taxon>
        <taxon>Microvirga</taxon>
    </lineage>
</organism>
<dbReference type="PROSITE" id="PS50192">
    <property type="entry name" value="T_SNARE"/>
    <property type="match status" value="1"/>
</dbReference>
<dbReference type="OrthoDB" id="7293398at2"/>
<dbReference type="GO" id="GO:0005886">
    <property type="term" value="C:plasma membrane"/>
    <property type="evidence" value="ECO:0007669"/>
    <property type="project" value="UniProtKB-SubCell"/>
</dbReference>
<evidence type="ECO:0000259" key="14">
    <source>
        <dbReference type="PROSITE" id="PS50192"/>
    </source>
</evidence>
<comment type="similarity">
    <text evidence="10">Belongs to the methyl-accepting chemotaxis (MCP) protein family.</text>
</comment>
<name>A0A5N7MU99_9HYPH</name>
<dbReference type="Pfam" id="PF02743">
    <property type="entry name" value="dCache_1"/>
    <property type="match status" value="1"/>
</dbReference>
<dbReference type="PANTHER" id="PTHR32089:SF112">
    <property type="entry name" value="LYSOZYME-LIKE PROTEIN-RELATED"/>
    <property type="match status" value="1"/>
</dbReference>
<dbReference type="SUPFAM" id="SSF58104">
    <property type="entry name" value="Methyl-accepting chemotaxis protein (MCP) signaling domain"/>
    <property type="match status" value="1"/>
</dbReference>
<dbReference type="InterPro" id="IPR003660">
    <property type="entry name" value="HAMP_dom"/>
</dbReference>
<evidence type="ECO:0000256" key="2">
    <source>
        <dbReference type="ARBA" id="ARBA00022475"/>
    </source>
</evidence>
<reference evidence="16 17" key="1">
    <citation type="journal article" date="2019" name="Syst. Appl. Microbiol.">
        <title>Microvirga tunisiensis sp. nov., a root nodule symbiotic bacterium isolated from Lupinus micranthus and L. luteus grown in Northern Tunisia.</title>
        <authorList>
            <person name="Msaddak A."/>
            <person name="Rejili M."/>
            <person name="Duran D."/>
            <person name="Mars M."/>
            <person name="Palacios J.M."/>
            <person name="Ruiz-Argueso T."/>
            <person name="Rey L."/>
            <person name="Imperial J."/>
        </authorList>
    </citation>
    <scope>NUCLEOTIDE SEQUENCE [LARGE SCALE GENOMIC DNA]</scope>
    <source>
        <strain evidence="16 17">Lmie10</strain>
    </source>
</reference>
<feature type="transmembrane region" description="Helical" evidence="12">
    <location>
        <begin position="269"/>
        <end position="290"/>
    </location>
</feature>
<evidence type="ECO:0000256" key="5">
    <source>
        <dbReference type="ARBA" id="ARBA00022519"/>
    </source>
</evidence>
<feature type="domain" description="Methyl-accepting transducer" evidence="13">
    <location>
        <begin position="385"/>
        <end position="621"/>
    </location>
</feature>
<protein>
    <submittedName>
        <fullName evidence="16">HAMP domain-containing protein</fullName>
    </submittedName>
</protein>
<dbReference type="Gene3D" id="1.10.287.950">
    <property type="entry name" value="Methyl-accepting chemotaxis protein"/>
    <property type="match status" value="1"/>
</dbReference>
<dbReference type="InterPro" id="IPR004089">
    <property type="entry name" value="MCPsignal_dom"/>
</dbReference>
<feature type="domain" description="T-SNARE coiled-coil homology" evidence="14">
    <location>
        <begin position="537"/>
        <end position="599"/>
    </location>
</feature>
<dbReference type="Gene3D" id="1.10.8.500">
    <property type="entry name" value="HAMP domain in histidine kinase"/>
    <property type="match status" value="1"/>
</dbReference>
<keyword evidence="7 12" id="KW-1133">Transmembrane helix</keyword>
<dbReference type="SUPFAM" id="SSF103190">
    <property type="entry name" value="Sensory domain-like"/>
    <property type="match status" value="1"/>
</dbReference>
<keyword evidence="17" id="KW-1185">Reference proteome</keyword>
<dbReference type="GO" id="GO:0007165">
    <property type="term" value="P:signal transduction"/>
    <property type="evidence" value="ECO:0007669"/>
    <property type="project" value="UniProtKB-KW"/>
</dbReference>
<dbReference type="GO" id="GO:0006935">
    <property type="term" value="P:chemotaxis"/>
    <property type="evidence" value="ECO:0007669"/>
    <property type="project" value="UniProtKB-KW"/>
</dbReference>
<dbReference type="InterPro" id="IPR033479">
    <property type="entry name" value="dCache_1"/>
</dbReference>
<keyword evidence="4" id="KW-0145">Chemotaxis</keyword>
<dbReference type="GO" id="GO:0004888">
    <property type="term" value="F:transmembrane signaling receptor activity"/>
    <property type="evidence" value="ECO:0007669"/>
    <property type="project" value="InterPro"/>
</dbReference>
<keyword evidence="9 11" id="KW-0807">Transducer</keyword>
<dbReference type="Proteomes" id="UP000403266">
    <property type="component" value="Unassembled WGS sequence"/>
</dbReference>
<dbReference type="CDD" id="cd06225">
    <property type="entry name" value="HAMP"/>
    <property type="match status" value="1"/>
</dbReference>
<evidence type="ECO:0000313" key="17">
    <source>
        <dbReference type="Proteomes" id="UP000403266"/>
    </source>
</evidence>
<evidence type="ECO:0000256" key="7">
    <source>
        <dbReference type="ARBA" id="ARBA00022989"/>
    </source>
</evidence>
<dbReference type="InterPro" id="IPR000727">
    <property type="entry name" value="T_SNARE_dom"/>
</dbReference>
<dbReference type="SMART" id="SM00283">
    <property type="entry name" value="MA"/>
    <property type="match status" value="1"/>
</dbReference>
<dbReference type="Pfam" id="PF00015">
    <property type="entry name" value="MCPsignal"/>
    <property type="match status" value="1"/>
</dbReference>
<keyword evidence="2" id="KW-1003">Cell membrane</keyword>
<keyword evidence="6 12" id="KW-0812">Transmembrane</keyword>